<evidence type="ECO:0000313" key="3">
    <source>
        <dbReference type="Proteomes" id="UP001143307"/>
    </source>
</evidence>
<protein>
    <recommendedName>
        <fullName evidence="1">Phosphoribulokinase/uridine kinase domain-containing protein</fullName>
    </recommendedName>
</protein>
<dbReference type="InterPro" id="IPR006083">
    <property type="entry name" value="PRK/URK"/>
</dbReference>
<dbReference type="SUPFAM" id="SSF52540">
    <property type="entry name" value="P-loop containing nucleoside triphosphate hydrolases"/>
    <property type="match status" value="1"/>
</dbReference>
<proteinExistence type="predicted"/>
<dbReference type="Proteomes" id="UP001143307">
    <property type="component" value="Unassembled WGS sequence"/>
</dbReference>
<sequence length="298" mass="33536">MAEPLPDWQKSFLARNRLPDDYLSHALKWFGPLATALVEHQNSAARTLLVAMNGSQGSGKSTLCDYLCSLLQADYGLASASLSLDDFYLTARERRQIALDIHPLLATRGAPGTHDMGLLSATLDALLGGKPASIPRFDKSIDDRVPGSKWEQVTSPVQVVFLEGWCMGAMAQPVDELAEPVNALEVREDSDGRWRNYVNNSLAEHFSQLYRRVDRWVMLQAPSFECVYQWRLEQEQKLALTRSGNAIMSAAEIAHFIQFYQRLTEHCLARLPARVDHLYRLDKQRRIQSYTSAAEANV</sequence>
<accession>A0ABT3SQ56</accession>
<feature type="domain" description="Phosphoribulokinase/uridine kinase" evidence="1">
    <location>
        <begin position="50"/>
        <end position="176"/>
    </location>
</feature>
<dbReference type="Gene3D" id="3.40.50.300">
    <property type="entry name" value="P-loop containing nucleotide triphosphate hydrolases"/>
    <property type="match status" value="1"/>
</dbReference>
<dbReference type="EMBL" id="SHNP01000001">
    <property type="protein sequence ID" value="MCX2972128.1"/>
    <property type="molecule type" value="Genomic_DNA"/>
</dbReference>
<dbReference type="InterPro" id="IPR027417">
    <property type="entry name" value="P-loop_NTPase"/>
</dbReference>
<gene>
    <name evidence="2" type="ORF">EYC87_00830</name>
</gene>
<evidence type="ECO:0000313" key="2">
    <source>
        <dbReference type="EMBL" id="MCX2972128.1"/>
    </source>
</evidence>
<keyword evidence="3" id="KW-1185">Reference proteome</keyword>
<comment type="caution">
    <text evidence="2">The sequence shown here is derived from an EMBL/GenBank/DDBJ whole genome shotgun (WGS) entry which is preliminary data.</text>
</comment>
<dbReference type="PANTHER" id="PTHR10285">
    <property type="entry name" value="URIDINE KINASE"/>
    <property type="match status" value="1"/>
</dbReference>
<evidence type="ECO:0000259" key="1">
    <source>
        <dbReference type="Pfam" id="PF00485"/>
    </source>
</evidence>
<dbReference type="Pfam" id="PF00485">
    <property type="entry name" value="PRK"/>
    <property type="match status" value="1"/>
</dbReference>
<dbReference type="RefSeq" id="WP_279251188.1">
    <property type="nucleotide sequence ID" value="NZ_SHNP01000001.1"/>
</dbReference>
<name>A0ABT3SQ56_9GAMM</name>
<reference evidence="2" key="1">
    <citation type="submission" date="2019-02" db="EMBL/GenBank/DDBJ databases">
        <authorList>
            <person name="Li S.-H."/>
        </authorList>
    </citation>
    <scope>NUCLEOTIDE SEQUENCE</scope>
    <source>
        <strain evidence="2">IMCC8485</strain>
    </source>
</reference>
<organism evidence="2 3">
    <name type="scientific">Candidatus Seongchinamella marina</name>
    <dbReference type="NCBI Taxonomy" id="2518990"/>
    <lineage>
        <taxon>Bacteria</taxon>
        <taxon>Pseudomonadati</taxon>
        <taxon>Pseudomonadota</taxon>
        <taxon>Gammaproteobacteria</taxon>
        <taxon>Cellvibrionales</taxon>
        <taxon>Halieaceae</taxon>
        <taxon>Seongchinamella</taxon>
    </lineage>
</organism>